<accession>A0ABN6VQV1</accession>
<sequence>MANRKASVDSSISKQQGLFDSGPAEGSLDIVLGLKQLLSRLLRGYDRYLVAAQISKATLKEISKDSLDKMLSSDPAYQPSAIQVLAICRICGDDLEPFRYLVEPLGASVLSADDHDLVEMARLQEEERKIKARMNVLLSKRGLK</sequence>
<gene>
    <name evidence="1" type="ORF">GURASL_13270</name>
</gene>
<organism evidence="1 2">
    <name type="scientific">Geotalea uraniireducens</name>
    <dbReference type="NCBI Taxonomy" id="351604"/>
    <lineage>
        <taxon>Bacteria</taxon>
        <taxon>Pseudomonadati</taxon>
        <taxon>Thermodesulfobacteriota</taxon>
        <taxon>Desulfuromonadia</taxon>
        <taxon>Geobacterales</taxon>
        <taxon>Geobacteraceae</taxon>
        <taxon>Geotalea</taxon>
    </lineage>
</organism>
<proteinExistence type="predicted"/>
<evidence type="ECO:0000313" key="2">
    <source>
        <dbReference type="Proteomes" id="UP001317705"/>
    </source>
</evidence>
<dbReference type="RefSeq" id="WP_282002853.1">
    <property type="nucleotide sequence ID" value="NZ_AP027151.1"/>
</dbReference>
<evidence type="ECO:0000313" key="1">
    <source>
        <dbReference type="EMBL" id="BDV42404.1"/>
    </source>
</evidence>
<dbReference type="Proteomes" id="UP001317705">
    <property type="component" value="Chromosome"/>
</dbReference>
<protein>
    <submittedName>
        <fullName evidence="1">Uncharacterized protein</fullName>
    </submittedName>
</protein>
<reference evidence="1 2" key="1">
    <citation type="submission" date="2022-12" db="EMBL/GenBank/DDBJ databases">
        <title>Polyphasic characterization of Geotalea uranireducens NIT-SL11 newly isolated from a complex of sewage sludge and microbially reduced graphene oxide.</title>
        <authorList>
            <person name="Xie L."/>
            <person name="Yoshida N."/>
            <person name="Meng L."/>
        </authorList>
    </citation>
    <scope>NUCLEOTIDE SEQUENCE [LARGE SCALE GENOMIC DNA]</scope>
    <source>
        <strain evidence="1 2">NIT-SL11</strain>
    </source>
</reference>
<keyword evidence="2" id="KW-1185">Reference proteome</keyword>
<dbReference type="EMBL" id="AP027151">
    <property type="protein sequence ID" value="BDV42404.1"/>
    <property type="molecule type" value="Genomic_DNA"/>
</dbReference>
<name>A0ABN6VQV1_9BACT</name>